<gene>
    <name evidence="3" type="ORF">BBBOND_0107850</name>
</gene>
<keyword evidence="1" id="KW-0812">Transmembrane</keyword>
<sequence>MLGKLLSLTCTWSLIAAAQDVKWYSKKLAEEVYREVNDRFTDAHPWHRVIQVDEWSYRHWILPRNPHFDSVVLLIDSSKAVQREILDVVRLVAHRFDNASTDKGFEGEANSDTPTYFFYADVSTPGCDWIVSLHQLKHIPELLFFRAGEIGQTNGMHGVTSFNEWISKNAVTQWKFTETEFFKLLYSFCEVNAKSPCHIHVETSNRRHLVRDLISLIKSRLWLIPIILVVIPVFIYTMLYRHCWLLRLGAVSLYALNVTCLISAIANYTPLTIIPSEGFWLYTSGLLQRFYVELSKWHYVNENVIVSLMFCILSATLLALRQCAFWDCGMFPVLFISLGFIVTGWYTISLLRQKGVSFCVDWLAELSIPRGSIDVDRNFLF</sequence>
<dbReference type="EMBL" id="LK391707">
    <property type="protein sequence ID" value="CDR94487.1"/>
    <property type="molecule type" value="Genomic_DNA"/>
</dbReference>
<keyword evidence="1" id="KW-0472">Membrane</keyword>
<feature type="signal peptide" evidence="2">
    <location>
        <begin position="1"/>
        <end position="17"/>
    </location>
</feature>
<dbReference type="RefSeq" id="XP_012766673.1">
    <property type="nucleotide sequence ID" value="XM_012911219.1"/>
</dbReference>
<dbReference type="OrthoDB" id="365735at2759"/>
<feature type="transmembrane region" description="Helical" evidence="1">
    <location>
        <begin position="330"/>
        <end position="348"/>
    </location>
</feature>
<keyword evidence="1" id="KW-1133">Transmembrane helix</keyword>
<feature type="chain" id="PRO_5001595919" evidence="2">
    <location>
        <begin position="18"/>
        <end position="381"/>
    </location>
</feature>
<organism evidence="3 4">
    <name type="scientific">Babesia bigemina</name>
    <dbReference type="NCBI Taxonomy" id="5866"/>
    <lineage>
        <taxon>Eukaryota</taxon>
        <taxon>Sar</taxon>
        <taxon>Alveolata</taxon>
        <taxon>Apicomplexa</taxon>
        <taxon>Aconoidasida</taxon>
        <taxon>Piroplasmida</taxon>
        <taxon>Babesiidae</taxon>
        <taxon>Babesia</taxon>
    </lineage>
</organism>
<proteinExistence type="predicted"/>
<evidence type="ECO:0000313" key="3">
    <source>
        <dbReference type="EMBL" id="CDR94487.1"/>
    </source>
</evidence>
<evidence type="ECO:0000256" key="2">
    <source>
        <dbReference type="SAM" id="SignalP"/>
    </source>
</evidence>
<reference evidence="4" key="1">
    <citation type="journal article" date="2014" name="Nucleic Acids Res.">
        <title>The evolutionary dynamics of variant antigen genes in Babesia reveal a history of genomic innovation underlying host-parasite interaction.</title>
        <authorList>
            <person name="Jackson A.P."/>
            <person name="Otto T.D."/>
            <person name="Darby A."/>
            <person name="Ramaprasad A."/>
            <person name="Xia D."/>
            <person name="Echaide I.E."/>
            <person name="Farber M."/>
            <person name="Gahlot S."/>
            <person name="Gamble J."/>
            <person name="Gupta D."/>
            <person name="Gupta Y."/>
            <person name="Jackson L."/>
            <person name="Malandrin L."/>
            <person name="Malas T.B."/>
            <person name="Moussa E."/>
            <person name="Nair M."/>
            <person name="Reid A.J."/>
            <person name="Sanders M."/>
            <person name="Sharma J."/>
            <person name="Tracey A."/>
            <person name="Quail M.A."/>
            <person name="Weir W."/>
            <person name="Wastling J.M."/>
            <person name="Hall N."/>
            <person name="Willadsen P."/>
            <person name="Lingelbach K."/>
            <person name="Shiels B."/>
            <person name="Tait A."/>
            <person name="Berriman M."/>
            <person name="Allred D.R."/>
            <person name="Pain A."/>
        </authorList>
    </citation>
    <scope>NUCLEOTIDE SEQUENCE [LARGE SCALE GENOMIC DNA]</scope>
    <source>
        <strain evidence="4">Bond</strain>
    </source>
</reference>
<dbReference type="OMA" id="CHIHVET"/>
<accession>A0A061D312</accession>
<dbReference type="VEuPathDB" id="PiroplasmaDB:BBBOND_0107850"/>
<evidence type="ECO:0000256" key="1">
    <source>
        <dbReference type="SAM" id="Phobius"/>
    </source>
</evidence>
<dbReference type="AlphaFoldDB" id="A0A061D312"/>
<evidence type="ECO:0000313" key="4">
    <source>
        <dbReference type="Proteomes" id="UP000033188"/>
    </source>
</evidence>
<dbReference type="GeneID" id="24563028"/>
<dbReference type="KEGG" id="bbig:BBBOND_0107850"/>
<name>A0A061D312_BABBI</name>
<keyword evidence="2" id="KW-0732">Signal</keyword>
<feature type="transmembrane region" description="Helical" evidence="1">
    <location>
        <begin position="246"/>
        <end position="266"/>
    </location>
</feature>
<protein>
    <submittedName>
        <fullName evidence="3">Membrane protein, putative</fullName>
    </submittedName>
</protein>
<feature type="transmembrane region" description="Helical" evidence="1">
    <location>
        <begin position="221"/>
        <end position="239"/>
    </location>
</feature>
<dbReference type="Proteomes" id="UP000033188">
    <property type="component" value="Chromosome 1"/>
</dbReference>
<keyword evidence="4" id="KW-1185">Reference proteome</keyword>
<feature type="transmembrane region" description="Helical" evidence="1">
    <location>
        <begin position="304"/>
        <end position="324"/>
    </location>
</feature>